<reference evidence="1" key="1">
    <citation type="submission" date="2019-08" db="EMBL/GenBank/DDBJ databases">
        <authorList>
            <person name="Kucharzyk K."/>
            <person name="Murdoch R.W."/>
            <person name="Higgins S."/>
            <person name="Loffler F."/>
        </authorList>
    </citation>
    <scope>NUCLEOTIDE SEQUENCE</scope>
</reference>
<dbReference type="AlphaFoldDB" id="A0A644V2H0"/>
<comment type="caution">
    <text evidence="1">The sequence shown here is derived from an EMBL/GenBank/DDBJ whole genome shotgun (WGS) entry which is preliminary data.</text>
</comment>
<dbReference type="EMBL" id="VSSQ01000207">
    <property type="protein sequence ID" value="MPL85529.1"/>
    <property type="molecule type" value="Genomic_DNA"/>
</dbReference>
<sequence>MVYTSNADLESLADELYEASGDDDFILAELLRGLPKETAIRLCTSDLTNALQTYLYAFEEEPGVEIYERLLLQPSSQIHRGIKIGNVELAELVFGFDKSSSLFFIAVWNGEKFLKAFSGPGAYNGAVKCAKELCA</sequence>
<gene>
    <name evidence="1" type="ORF">SDC9_31498</name>
</gene>
<protein>
    <submittedName>
        <fullName evidence="1">Uncharacterized protein</fullName>
    </submittedName>
</protein>
<organism evidence="1">
    <name type="scientific">bioreactor metagenome</name>
    <dbReference type="NCBI Taxonomy" id="1076179"/>
    <lineage>
        <taxon>unclassified sequences</taxon>
        <taxon>metagenomes</taxon>
        <taxon>ecological metagenomes</taxon>
    </lineage>
</organism>
<evidence type="ECO:0000313" key="1">
    <source>
        <dbReference type="EMBL" id="MPL85529.1"/>
    </source>
</evidence>
<name>A0A644V2H0_9ZZZZ</name>
<accession>A0A644V2H0</accession>
<proteinExistence type="predicted"/>